<keyword evidence="2" id="KW-1185">Reference proteome</keyword>
<sequence>MSEWNKLDFMSCYDNTRCGCVAHICGLLGVEVPEGKDADNIFFSDDRDTASSLDSKLTQMCRYLSLGPDLTRNN</sequence>
<gene>
    <name evidence="1" type="ORF">PROFUN_06336</name>
</gene>
<accession>A0A2P6NP60</accession>
<protein>
    <submittedName>
        <fullName evidence="1">Uncharacterized protein</fullName>
    </submittedName>
</protein>
<comment type="caution">
    <text evidence="1">The sequence shown here is derived from an EMBL/GenBank/DDBJ whole genome shotgun (WGS) entry which is preliminary data.</text>
</comment>
<proteinExistence type="predicted"/>
<organism evidence="1 2">
    <name type="scientific">Planoprotostelium fungivorum</name>
    <dbReference type="NCBI Taxonomy" id="1890364"/>
    <lineage>
        <taxon>Eukaryota</taxon>
        <taxon>Amoebozoa</taxon>
        <taxon>Evosea</taxon>
        <taxon>Variosea</taxon>
        <taxon>Cavosteliida</taxon>
        <taxon>Cavosteliaceae</taxon>
        <taxon>Planoprotostelium</taxon>
    </lineage>
</organism>
<evidence type="ECO:0000313" key="2">
    <source>
        <dbReference type="Proteomes" id="UP000241769"/>
    </source>
</evidence>
<dbReference type="Proteomes" id="UP000241769">
    <property type="component" value="Unassembled WGS sequence"/>
</dbReference>
<evidence type="ECO:0000313" key="1">
    <source>
        <dbReference type="EMBL" id="PRP85742.1"/>
    </source>
</evidence>
<dbReference type="InParanoid" id="A0A2P6NP60"/>
<dbReference type="AlphaFoldDB" id="A0A2P6NP60"/>
<name>A0A2P6NP60_9EUKA</name>
<dbReference type="EMBL" id="MDYQ01000040">
    <property type="protein sequence ID" value="PRP85742.1"/>
    <property type="molecule type" value="Genomic_DNA"/>
</dbReference>
<reference evidence="1 2" key="1">
    <citation type="journal article" date="2018" name="Genome Biol. Evol.">
        <title>Multiple Roots of Fruiting Body Formation in Amoebozoa.</title>
        <authorList>
            <person name="Hillmann F."/>
            <person name="Forbes G."/>
            <person name="Novohradska S."/>
            <person name="Ferling I."/>
            <person name="Riege K."/>
            <person name="Groth M."/>
            <person name="Westermann M."/>
            <person name="Marz M."/>
            <person name="Spaller T."/>
            <person name="Winckler T."/>
            <person name="Schaap P."/>
            <person name="Glockner G."/>
        </authorList>
    </citation>
    <scope>NUCLEOTIDE SEQUENCE [LARGE SCALE GENOMIC DNA]</scope>
    <source>
        <strain evidence="1 2">Jena</strain>
    </source>
</reference>